<dbReference type="EMBL" id="CM037626">
    <property type="protein sequence ID" value="KAH8011790.1"/>
    <property type="molecule type" value="Genomic_DNA"/>
</dbReference>
<gene>
    <name evidence="1" type="ORF">K3G42_009319</name>
</gene>
<dbReference type="Proteomes" id="UP000827872">
    <property type="component" value="Linkage Group LG13"/>
</dbReference>
<evidence type="ECO:0000313" key="1">
    <source>
        <dbReference type="EMBL" id="KAH8011790.1"/>
    </source>
</evidence>
<organism evidence="1 2">
    <name type="scientific">Sphaerodactylus townsendi</name>
    <dbReference type="NCBI Taxonomy" id="933632"/>
    <lineage>
        <taxon>Eukaryota</taxon>
        <taxon>Metazoa</taxon>
        <taxon>Chordata</taxon>
        <taxon>Craniata</taxon>
        <taxon>Vertebrata</taxon>
        <taxon>Euteleostomi</taxon>
        <taxon>Lepidosauria</taxon>
        <taxon>Squamata</taxon>
        <taxon>Bifurcata</taxon>
        <taxon>Gekkota</taxon>
        <taxon>Sphaerodactylidae</taxon>
        <taxon>Sphaerodactylus</taxon>
    </lineage>
</organism>
<evidence type="ECO:0000313" key="2">
    <source>
        <dbReference type="Proteomes" id="UP000827872"/>
    </source>
</evidence>
<proteinExistence type="predicted"/>
<protein>
    <submittedName>
        <fullName evidence="1">Uncharacterized protein</fullName>
    </submittedName>
</protein>
<reference evidence="1" key="1">
    <citation type="submission" date="2021-08" db="EMBL/GenBank/DDBJ databases">
        <title>The first chromosome-level gecko genome reveals the dynamic sex chromosomes of Neotropical dwarf geckos (Sphaerodactylidae: Sphaerodactylus).</title>
        <authorList>
            <person name="Pinto B.J."/>
            <person name="Keating S.E."/>
            <person name="Gamble T."/>
        </authorList>
    </citation>
    <scope>NUCLEOTIDE SEQUENCE</scope>
    <source>
        <strain evidence="1">TG3544</strain>
    </source>
</reference>
<comment type="caution">
    <text evidence="1">The sequence shown here is derived from an EMBL/GenBank/DDBJ whole genome shotgun (WGS) entry which is preliminary data.</text>
</comment>
<keyword evidence="2" id="KW-1185">Reference proteome</keyword>
<sequence length="417" mass="46212">MRVSCGCAGSVLSSRLRRGHGDLSLHPRPPPVSSLLRSPFLRPPPTRQLRPQQRPLPQAIKLMTFESSAPSSETYAVDVEVKDASNITCLYAKWMMNFSITYESNISEYKNIAFMLPQNVNYDGSSCGDETSGPQLSVEFGTGNIWSINFTKTHDTYQGNITFIYNTDDVELFPDAKRKGPIITSAYYPVHPVQLNTVFTCRQVDSVQAGNVTNDFWNISLQAFLQNGSLSTKHTHCDKDAAASLLSTDTTTGHWLINIDPNSTVATGKCGERTADLRLNDNNNTIIDFLFAIKNTSSDKFYLKGVNITLVRPANGSLFAANNNLSSWEASLGSSYMCRKEETLVVTEGYRIMTFDLRVEPFNVKENKFSTAQECSLDDDTILIPIAVGTALVILIVFIVLAYVIGRRKGYAGYQTL</sequence>
<accession>A0ACB8FXH7</accession>
<name>A0ACB8FXH7_9SAUR</name>